<comment type="caution">
    <text evidence="10">The sequence shown here is derived from an EMBL/GenBank/DDBJ whole genome shotgun (WGS) entry which is preliminary data.</text>
</comment>
<dbReference type="Pfam" id="PF12698">
    <property type="entry name" value="ABC2_membrane_3"/>
    <property type="match status" value="1"/>
</dbReference>
<dbReference type="Proteomes" id="UP000310636">
    <property type="component" value="Unassembled WGS sequence"/>
</dbReference>
<dbReference type="PANTHER" id="PTHR30294:SF48">
    <property type="entry name" value="LINEARMYCIN RESISTANCE PERMEASE PROTEIN LNRM"/>
    <property type="match status" value="1"/>
</dbReference>
<dbReference type="OrthoDB" id="1864035at2"/>
<reference evidence="10 11" key="1">
    <citation type="submission" date="2019-04" db="EMBL/GenBank/DDBJ databases">
        <title>Cohnella sp. nov. isolated from preserved vegetables.</title>
        <authorList>
            <person name="Lin S.-Y."/>
            <person name="Hung M.-H."/>
            <person name="Young C.-C."/>
        </authorList>
    </citation>
    <scope>NUCLEOTIDE SEQUENCE [LARGE SCALE GENOMIC DNA]</scope>
    <source>
        <strain evidence="10 11">CC-MHH1044</strain>
    </source>
</reference>
<evidence type="ECO:0000256" key="8">
    <source>
        <dbReference type="SAM" id="Phobius"/>
    </source>
</evidence>
<comment type="subcellular location">
    <subcellularLocation>
        <location evidence="1">Cell membrane</location>
        <topology evidence="1">Multi-pass membrane protein</topology>
    </subcellularLocation>
</comment>
<evidence type="ECO:0000313" key="10">
    <source>
        <dbReference type="EMBL" id="THF73954.1"/>
    </source>
</evidence>
<evidence type="ECO:0000256" key="7">
    <source>
        <dbReference type="ARBA" id="ARBA00023136"/>
    </source>
</evidence>
<dbReference type="PROSITE" id="PS51012">
    <property type="entry name" value="ABC_TM2"/>
    <property type="match status" value="1"/>
</dbReference>
<feature type="transmembrane region" description="Helical" evidence="8">
    <location>
        <begin position="181"/>
        <end position="203"/>
    </location>
</feature>
<feature type="domain" description="ABC transmembrane type-2" evidence="9">
    <location>
        <begin position="140"/>
        <end position="370"/>
    </location>
</feature>
<organism evidence="10 11">
    <name type="scientific">Cohnella fermenti</name>
    <dbReference type="NCBI Taxonomy" id="2565925"/>
    <lineage>
        <taxon>Bacteria</taxon>
        <taxon>Bacillati</taxon>
        <taxon>Bacillota</taxon>
        <taxon>Bacilli</taxon>
        <taxon>Bacillales</taxon>
        <taxon>Paenibacillaceae</taxon>
        <taxon>Cohnella</taxon>
    </lineage>
</organism>
<dbReference type="PANTHER" id="PTHR30294">
    <property type="entry name" value="MEMBRANE COMPONENT OF ABC TRANSPORTER YHHJ-RELATED"/>
    <property type="match status" value="1"/>
</dbReference>
<comment type="similarity">
    <text evidence="2">Belongs to the ABC-2 integral membrane protein family.</text>
</comment>
<feature type="transmembrane region" description="Helical" evidence="8">
    <location>
        <begin position="296"/>
        <end position="319"/>
    </location>
</feature>
<dbReference type="AlphaFoldDB" id="A0A4S4BHH0"/>
<accession>A0A4S4BHH0</accession>
<evidence type="ECO:0000256" key="5">
    <source>
        <dbReference type="ARBA" id="ARBA00022692"/>
    </source>
</evidence>
<dbReference type="InterPro" id="IPR047817">
    <property type="entry name" value="ABC2_TM_bact-type"/>
</dbReference>
<keyword evidence="5 8" id="KW-0812">Transmembrane</keyword>
<evidence type="ECO:0000256" key="3">
    <source>
        <dbReference type="ARBA" id="ARBA00022448"/>
    </source>
</evidence>
<evidence type="ECO:0000256" key="6">
    <source>
        <dbReference type="ARBA" id="ARBA00022989"/>
    </source>
</evidence>
<keyword evidence="7 8" id="KW-0472">Membrane</keyword>
<proteinExistence type="inferred from homology"/>
<dbReference type="InterPro" id="IPR013525">
    <property type="entry name" value="ABC2_TM"/>
</dbReference>
<evidence type="ECO:0000259" key="9">
    <source>
        <dbReference type="PROSITE" id="PS51012"/>
    </source>
</evidence>
<gene>
    <name evidence="10" type="ORF">E6C55_27175</name>
</gene>
<evidence type="ECO:0000256" key="1">
    <source>
        <dbReference type="ARBA" id="ARBA00004651"/>
    </source>
</evidence>
<dbReference type="EMBL" id="SSOB01000047">
    <property type="protein sequence ID" value="THF73954.1"/>
    <property type="molecule type" value="Genomic_DNA"/>
</dbReference>
<feature type="transmembrane region" description="Helical" evidence="8">
    <location>
        <begin position="21"/>
        <end position="43"/>
    </location>
</feature>
<feature type="transmembrane region" description="Helical" evidence="8">
    <location>
        <begin position="224"/>
        <end position="250"/>
    </location>
</feature>
<protein>
    <submittedName>
        <fullName evidence="10">ABC transporter permease</fullName>
    </submittedName>
</protein>
<evidence type="ECO:0000256" key="4">
    <source>
        <dbReference type="ARBA" id="ARBA00022475"/>
    </source>
</evidence>
<dbReference type="InterPro" id="IPR051449">
    <property type="entry name" value="ABC-2_transporter_component"/>
</dbReference>
<evidence type="ECO:0000256" key="2">
    <source>
        <dbReference type="ARBA" id="ARBA00007783"/>
    </source>
</evidence>
<keyword evidence="11" id="KW-1185">Reference proteome</keyword>
<dbReference type="GO" id="GO:0005886">
    <property type="term" value="C:plasma membrane"/>
    <property type="evidence" value="ECO:0007669"/>
    <property type="project" value="UniProtKB-SubCell"/>
</dbReference>
<sequence>MKIASIAWKEVVTTIRDRRAFLFMLAFPIVLMLILGSALSNAFTDSLSFDELKLAYTLEDQASPVESYWNGFSTSLASSGVAATALSAEADGQAAVKNGEYAAYAKIGSDGIAFYGSSKLTVESDILQAMLASFANRYSLAMAAASQAPDALPSLLAAAGSGTYVRETSLTADRAPNSMDYYAMAMSTMIAFYACMSATQLFRSEKLRHTALRLTAAPLSKGELFAGKIIGSTVINFVFVIAVVAFSRFVLGAEWGSHYGSVLLLLFTEVLLAVSVGVGASYLFKSDGGSSVVMMVTQIFSFIGGAYFPLSGMTGWWVWVAKLSPLYWINNALARIIYSDDVQAMWPTLLLNVILSVLFLSLCAAFMRKKEAL</sequence>
<feature type="transmembrane region" description="Helical" evidence="8">
    <location>
        <begin position="349"/>
        <end position="367"/>
    </location>
</feature>
<name>A0A4S4BHH0_9BACL</name>
<evidence type="ECO:0000313" key="11">
    <source>
        <dbReference type="Proteomes" id="UP000310636"/>
    </source>
</evidence>
<keyword evidence="4" id="KW-1003">Cell membrane</keyword>
<keyword evidence="3" id="KW-0813">Transport</keyword>
<keyword evidence="6 8" id="KW-1133">Transmembrane helix</keyword>
<dbReference type="GO" id="GO:0140359">
    <property type="term" value="F:ABC-type transporter activity"/>
    <property type="evidence" value="ECO:0007669"/>
    <property type="project" value="InterPro"/>
</dbReference>
<feature type="transmembrane region" description="Helical" evidence="8">
    <location>
        <begin position="262"/>
        <end position="284"/>
    </location>
</feature>
<dbReference type="RefSeq" id="WP_136372987.1">
    <property type="nucleotide sequence ID" value="NZ_SSOB01000047.1"/>
</dbReference>